<dbReference type="EMBL" id="FMYG01000003">
    <property type="protein sequence ID" value="SDC13765.1"/>
    <property type="molecule type" value="Genomic_DNA"/>
</dbReference>
<proteinExistence type="predicted"/>
<dbReference type="OrthoDB" id="9798107at2"/>
<dbReference type="RefSeq" id="WP_058231915.1">
    <property type="nucleotide sequence ID" value="NZ_FMYG01000003.1"/>
</dbReference>
<dbReference type="AlphaFoldDB" id="A0A1G6J627"/>
<evidence type="ECO:0008006" key="3">
    <source>
        <dbReference type="Google" id="ProtNLM"/>
    </source>
</evidence>
<organism evidence="1 2">
    <name type="scientific">Microbacterium enclense</name>
    <dbReference type="NCBI Taxonomy" id="993073"/>
    <lineage>
        <taxon>Bacteria</taxon>
        <taxon>Bacillati</taxon>
        <taxon>Actinomycetota</taxon>
        <taxon>Actinomycetes</taxon>
        <taxon>Micrococcales</taxon>
        <taxon>Microbacteriaceae</taxon>
        <taxon>Microbacterium</taxon>
    </lineage>
</organism>
<evidence type="ECO:0000313" key="1">
    <source>
        <dbReference type="EMBL" id="SDC13765.1"/>
    </source>
</evidence>
<protein>
    <recommendedName>
        <fullName evidence="3">Restriction system protein Mrr-like N-terminal domain-containing protein</fullName>
    </recommendedName>
</protein>
<accession>A0A1G6J627</accession>
<sequence length="98" mass="11261">MADRSSLKGWVLAALRELGGAGKIVEVCKIVWRDHRDELESSGDLFYTWQYDIRWAAQYLRDNSYLVPVQRRRDAPWVLSELGHKTDPDAATEAAGRR</sequence>
<dbReference type="STRING" id="993073.AS029_07280"/>
<evidence type="ECO:0000313" key="2">
    <source>
        <dbReference type="Proteomes" id="UP000183203"/>
    </source>
</evidence>
<gene>
    <name evidence="1" type="ORF">SAMN05216418_1712</name>
</gene>
<reference evidence="1 2" key="1">
    <citation type="submission" date="2016-09" db="EMBL/GenBank/DDBJ databases">
        <authorList>
            <person name="Capua I."/>
            <person name="De Benedictis P."/>
            <person name="Joannis T."/>
            <person name="Lombin L.H."/>
            <person name="Cattoli G."/>
        </authorList>
    </citation>
    <scope>NUCLEOTIDE SEQUENCE [LARGE SCALE GENOMIC DNA]</scope>
    <source>
        <strain evidence="1 2">NIO-1002</strain>
    </source>
</reference>
<dbReference type="Proteomes" id="UP000183203">
    <property type="component" value="Unassembled WGS sequence"/>
</dbReference>
<name>A0A1G6J627_9MICO</name>